<reference evidence="2" key="2">
    <citation type="submission" date="2019-10" db="EMBL/GenBank/DDBJ databases">
        <title>Conservation and host-specific expression of non-tandemly repeated heterogenous ribosome RNA gene in arbuscular mycorrhizal fungi.</title>
        <authorList>
            <person name="Maeda T."/>
            <person name="Kobayashi Y."/>
            <person name="Nakagawa T."/>
            <person name="Ezawa T."/>
            <person name="Yamaguchi K."/>
            <person name="Bino T."/>
            <person name="Nishimoto Y."/>
            <person name="Shigenobu S."/>
            <person name="Kawaguchi M."/>
        </authorList>
    </citation>
    <scope>NUCLEOTIDE SEQUENCE</scope>
    <source>
        <strain evidence="2">HR1</strain>
    </source>
</reference>
<dbReference type="EMBL" id="BLAL01000199">
    <property type="protein sequence ID" value="GES91281.1"/>
    <property type="molecule type" value="Genomic_DNA"/>
</dbReference>
<gene>
    <name evidence="2" type="ORF">RCL2_001811200</name>
    <name evidence="1" type="ORF">RclHR1_19370003</name>
</gene>
<evidence type="ECO:0000313" key="2">
    <source>
        <dbReference type="EMBL" id="GES91281.1"/>
    </source>
</evidence>
<protein>
    <submittedName>
        <fullName evidence="1">Uncharacterized protein</fullName>
    </submittedName>
</protein>
<evidence type="ECO:0000313" key="1">
    <source>
        <dbReference type="EMBL" id="GBB91912.1"/>
    </source>
</evidence>
<evidence type="ECO:0000313" key="3">
    <source>
        <dbReference type="Proteomes" id="UP000247702"/>
    </source>
</evidence>
<accession>A0A2Z6QTQ8</accession>
<dbReference type="EMBL" id="BEXD01001043">
    <property type="protein sequence ID" value="GBB91912.1"/>
    <property type="molecule type" value="Genomic_DNA"/>
</dbReference>
<proteinExistence type="predicted"/>
<dbReference type="AlphaFoldDB" id="A0A2Z6QTQ8"/>
<reference evidence="1 3" key="1">
    <citation type="submission" date="2017-11" db="EMBL/GenBank/DDBJ databases">
        <title>The genome of Rhizophagus clarus HR1 reveals common genetic basis of auxotrophy among arbuscular mycorrhizal fungi.</title>
        <authorList>
            <person name="Kobayashi Y."/>
        </authorList>
    </citation>
    <scope>NUCLEOTIDE SEQUENCE [LARGE SCALE GENOMIC DNA]</scope>
    <source>
        <strain evidence="1 3">HR1</strain>
    </source>
</reference>
<comment type="caution">
    <text evidence="1">The sequence shown here is derived from an EMBL/GenBank/DDBJ whole genome shotgun (WGS) entry which is preliminary data.</text>
</comment>
<dbReference type="Proteomes" id="UP000247702">
    <property type="component" value="Unassembled WGS sequence"/>
</dbReference>
<sequence>MIKSVLERPHTSLSIDKVYKNDNNEDTLYTEEAEVKEQTNLHFQMVAGAINYEWIDNVKSLPNNKAASLSGISYEMLKILNKDNQSFFHAFICVCMDLNDIPDEWKKATIYHIPKLKPFFTNLTNTRLITLLETP</sequence>
<organism evidence="1 3">
    <name type="scientific">Rhizophagus clarus</name>
    <dbReference type="NCBI Taxonomy" id="94130"/>
    <lineage>
        <taxon>Eukaryota</taxon>
        <taxon>Fungi</taxon>
        <taxon>Fungi incertae sedis</taxon>
        <taxon>Mucoromycota</taxon>
        <taxon>Glomeromycotina</taxon>
        <taxon>Glomeromycetes</taxon>
        <taxon>Glomerales</taxon>
        <taxon>Glomeraceae</taxon>
        <taxon>Rhizophagus</taxon>
    </lineage>
</organism>
<dbReference type="OrthoDB" id="2444730at2759"/>
<dbReference type="Proteomes" id="UP000615446">
    <property type="component" value="Unassembled WGS sequence"/>
</dbReference>
<name>A0A2Z6QTQ8_9GLOM</name>
<keyword evidence="3" id="KW-1185">Reference proteome</keyword>